<dbReference type="RefSeq" id="WP_024925453.1">
    <property type="nucleotide sequence ID" value="NZ_MDEO01000035.1"/>
</dbReference>
<evidence type="ECO:0008006" key="3">
    <source>
        <dbReference type="Google" id="ProtNLM"/>
    </source>
</evidence>
<dbReference type="Pfam" id="PF14284">
    <property type="entry name" value="PcfJ"/>
    <property type="match status" value="1"/>
</dbReference>
<dbReference type="Proteomes" id="UP000094412">
    <property type="component" value="Unassembled WGS sequence"/>
</dbReference>
<evidence type="ECO:0000313" key="2">
    <source>
        <dbReference type="Proteomes" id="UP000094412"/>
    </source>
</evidence>
<accession>A0A1C2DJ78</accession>
<name>A0A1C2DJ78_9HYPH</name>
<reference evidence="1 2" key="1">
    <citation type="submission" date="2016-08" db="EMBL/GenBank/DDBJ databases">
        <title>Whole genome sequence of Mesorhizobium sp. strain UASWS1009 isolated from industrial sewage.</title>
        <authorList>
            <person name="Crovadore J."/>
            <person name="Calmin G."/>
            <person name="Chablais R."/>
            <person name="Cochard B."/>
            <person name="Lefort F."/>
        </authorList>
    </citation>
    <scope>NUCLEOTIDE SEQUENCE [LARGE SCALE GENOMIC DNA]</scope>
    <source>
        <strain evidence="1 2">UASWS1009</strain>
    </source>
</reference>
<organism evidence="1 2">
    <name type="scientific">Mesorhizobium hungaricum</name>
    <dbReference type="NCBI Taxonomy" id="1566387"/>
    <lineage>
        <taxon>Bacteria</taxon>
        <taxon>Pseudomonadati</taxon>
        <taxon>Pseudomonadota</taxon>
        <taxon>Alphaproteobacteria</taxon>
        <taxon>Hyphomicrobiales</taxon>
        <taxon>Phyllobacteriaceae</taxon>
        <taxon>Mesorhizobium</taxon>
    </lineage>
</organism>
<sequence>MAKSTIKRRREAERERIACYEATLRRVQRAPRPAPDFARALNDAGQGFAGVMAREPEAWRPMLKTRDAARLQLAAARHLFALYPVPYALEEIWLDGSGLDADEIALRRRWYVVAARGRSLWKEEARTWLSRKEVHWFLNSPGDLGFDEAIWLAVARSYTGDLGSALRIARSKIARTPRAGFVFWREVARFFCVNVATIAEIDDLCDYLAARREREPGYSLNGRTLASLQRQMAEWHRDLETIARIEAARRRAFRAAGGEPEGRWAGSPLDDWSWKPTAGEVRVRKEQFTVTQLVTADELVAESRAMHHCVSSYAQKCISGQASIWSLRRCVEGNIKRLLTIELNRQHHVVQVRGHGNRLATAEERQVLGRWAKAKAIALSER</sequence>
<dbReference type="OrthoDB" id="8866982at2"/>
<proteinExistence type="predicted"/>
<evidence type="ECO:0000313" key="1">
    <source>
        <dbReference type="EMBL" id="OCX14716.1"/>
    </source>
</evidence>
<dbReference type="AlphaFoldDB" id="A0A1C2DJ78"/>
<gene>
    <name evidence="1" type="ORF">QV13_20010</name>
</gene>
<dbReference type="EMBL" id="MDEO01000035">
    <property type="protein sequence ID" value="OCX14716.1"/>
    <property type="molecule type" value="Genomic_DNA"/>
</dbReference>
<protein>
    <recommendedName>
        <fullName evidence="3">PcfJ-like protein</fullName>
    </recommendedName>
</protein>
<comment type="caution">
    <text evidence="1">The sequence shown here is derived from an EMBL/GenBank/DDBJ whole genome shotgun (WGS) entry which is preliminary data.</text>
</comment>
<dbReference type="STRING" id="1566387.QV13_20010"/>
<dbReference type="InterPro" id="IPR025586">
    <property type="entry name" value="PcfJ"/>
</dbReference>
<keyword evidence="2" id="KW-1185">Reference proteome</keyword>